<sequence length="568" mass="64850">MGKAAAEGSLEVSPTWAVAVVCSIFVILSLALERALHYAGKWLKRHDQKSLYQALEKIKEELMLLGFLSLLLTVFQPVVAGICMPHSFVDHMLPCKLNKTEYFQSISEGVVSSPVESGHGRKLLTHSILYERQASLRRLLSSNGSNSKCSARSKVPYLSIEALHQLHIFIFVLAIVHVFYSFLTMVLSRIKIHTWHKWEKEAHIVHFDCVKAVMSIRPSFVAKHLNRPWSSSILLSWMVSFLRQFVNSVNRTDYLTLRVGFINTHKTGSKFDFHNYVNRVMQDDFKRLVGISGYLWAFVVIFLLLNVQGWHTYFWIAFLPIIMIVIIGTKLQHIITTLAYGIADAQSCNGPDAVIQPRDELFWFHRPKLVLHLLHFTLFQNAFELAFFFWIWATFGFDSCFMDNRAFVIVRLVIGVVVQVVCSYSTLPLYALVTQMGTHYKAAIFQENITDALTGWHEKIKRKRKKRKLLAIHENGSSSPKNVAAVDKLQNNGPSEEKEPPYLSKEQGKSILEIESHDVNNEIEHSETSKSTQVISLSDEATAPHQRFKAQHLVQKVLSLQNKDATIQ</sequence>
<dbReference type="EMBL" id="CM055095">
    <property type="protein sequence ID" value="KAJ7559108.1"/>
    <property type="molecule type" value="Genomic_DNA"/>
</dbReference>
<organism evidence="1 2">
    <name type="scientific">Diphasiastrum complanatum</name>
    <name type="common">Issler's clubmoss</name>
    <name type="synonym">Lycopodium complanatum</name>
    <dbReference type="NCBI Taxonomy" id="34168"/>
    <lineage>
        <taxon>Eukaryota</taxon>
        <taxon>Viridiplantae</taxon>
        <taxon>Streptophyta</taxon>
        <taxon>Embryophyta</taxon>
        <taxon>Tracheophyta</taxon>
        <taxon>Lycopodiopsida</taxon>
        <taxon>Lycopodiales</taxon>
        <taxon>Lycopodiaceae</taxon>
        <taxon>Lycopodioideae</taxon>
        <taxon>Diphasiastrum</taxon>
    </lineage>
</organism>
<accession>A0ACC2DXT4</accession>
<gene>
    <name evidence="1" type="ORF">O6H91_04G070300</name>
</gene>
<proteinExistence type="predicted"/>
<dbReference type="Proteomes" id="UP001162992">
    <property type="component" value="Chromosome 4"/>
</dbReference>
<evidence type="ECO:0000313" key="1">
    <source>
        <dbReference type="EMBL" id="KAJ7559108.1"/>
    </source>
</evidence>
<protein>
    <submittedName>
        <fullName evidence="1">Uncharacterized protein</fullName>
    </submittedName>
</protein>
<keyword evidence="2" id="KW-1185">Reference proteome</keyword>
<evidence type="ECO:0000313" key="2">
    <source>
        <dbReference type="Proteomes" id="UP001162992"/>
    </source>
</evidence>
<comment type="caution">
    <text evidence="1">The sequence shown here is derived from an EMBL/GenBank/DDBJ whole genome shotgun (WGS) entry which is preliminary data.</text>
</comment>
<reference evidence="2" key="1">
    <citation type="journal article" date="2024" name="Proc. Natl. Acad. Sci. U.S.A.">
        <title>Extraordinary preservation of gene collinearity over three hundred million years revealed in homosporous lycophytes.</title>
        <authorList>
            <person name="Li C."/>
            <person name="Wickell D."/>
            <person name="Kuo L.Y."/>
            <person name="Chen X."/>
            <person name="Nie B."/>
            <person name="Liao X."/>
            <person name="Peng D."/>
            <person name="Ji J."/>
            <person name="Jenkins J."/>
            <person name="Williams M."/>
            <person name="Shu S."/>
            <person name="Plott C."/>
            <person name="Barry K."/>
            <person name="Rajasekar S."/>
            <person name="Grimwood J."/>
            <person name="Han X."/>
            <person name="Sun S."/>
            <person name="Hou Z."/>
            <person name="He W."/>
            <person name="Dai G."/>
            <person name="Sun C."/>
            <person name="Schmutz J."/>
            <person name="Leebens-Mack J.H."/>
            <person name="Li F.W."/>
            <person name="Wang L."/>
        </authorList>
    </citation>
    <scope>NUCLEOTIDE SEQUENCE [LARGE SCALE GENOMIC DNA]</scope>
    <source>
        <strain evidence="2">cv. PW_Plant_1</strain>
    </source>
</reference>
<name>A0ACC2DXT4_DIPCM</name>